<dbReference type="EMBL" id="SZNK01000001">
    <property type="protein sequence ID" value="TKI57051.1"/>
    <property type="molecule type" value="Genomic_DNA"/>
</dbReference>
<dbReference type="Gene3D" id="3.90.70.10">
    <property type="entry name" value="Cysteine proteinases"/>
    <property type="match status" value="1"/>
</dbReference>
<name>A0A4U2YCB9_9BACL</name>
<proteinExistence type="predicted"/>
<dbReference type="AlphaFoldDB" id="A0A4U2YCB9"/>
<gene>
    <name evidence="1" type="ORF">E8L90_17140</name>
</gene>
<accession>A0A4U2YCB9</accession>
<reference evidence="1 2" key="1">
    <citation type="submission" date="2019-04" db="EMBL/GenBank/DDBJ databases">
        <title>Whole genome sequencing of Brevibacillus sp. TGS2-1.</title>
        <authorList>
            <person name="Choi A."/>
        </authorList>
    </citation>
    <scope>NUCLEOTIDE SEQUENCE [LARGE SCALE GENOMIC DNA]</scope>
    <source>
        <strain evidence="1 2">TGS2-1</strain>
    </source>
</reference>
<organism evidence="1 2">
    <name type="scientific">Brevibacillus antibioticus</name>
    <dbReference type="NCBI Taxonomy" id="2570228"/>
    <lineage>
        <taxon>Bacteria</taxon>
        <taxon>Bacillati</taxon>
        <taxon>Bacillota</taxon>
        <taxon>Bacilli</taxon>
        <taxon>Bacillales</taxon>
        <taxon>Paenibacillaceae</taxon>
        <taxon>Brevibacillus</taxon>
    </lineage>
</organism>
<dbReference type="OrthoDB" id="8065844at2"/>
<evidence type="ECO:0008006" key="3">
    <source>
        <dbReference type="Google" id="ProtNLM"/>
    </source>
</evidence>
<protein>
    <recommendedName>
        <fullName evidence="3">Butirosin biosynthesis protein H N-terminal domain-containing protein</fullName>
    </recommendedName>
</protein>
<dbReference type="RefSeq" id="WP_137030510.1">
    <property type="nucleotide sequence ID" value="NZ_SZNK01000001.1"/>
</dbReference>
<dbReference type="Proteomes" id="UP000307841">
    <property type="component" value="Unassembled WGS sequence"/>
</dbReference>
<evidence type="ECO:0000313" key="1">
    <source>
        <dbReference type="EMBL" id="TKI57051.1"/>
    </source>
</evidence>
<evidence type="ECO:0000313" key="2">
    <source>
        <dbReference type="Proteomes" id="UP000307841"/>
    </source>
</evidence>
<keyword evidence="2" id="KW-1185">Reference proteome</keyword>
<sequence length="310" mass="34649">MLPYIGNGAYCYANSSAMLLETIGEKVSPAVLEVLSGVGIGAMWHEEQKVIYFGQEIPDRGVSHAFELLGFRWTEKSGDAKGEPPLEELRRDVEHGPLLLGPLDMGYLTYNPNAAYLGGADHFVLAYRMDEQAIYLHDPAGFPFVSLPLSQFVLAWKAEKIFDRLFSYHYWTAPKRVGSPSEEEQAANALRLFQGIYQESASAKPNASVLFGKEAILRVVKRIEEEGGLSPAEVGHLSYFALQLGARRAMDFAMFFSKHAPELAAIKEKQAKQFGRCHTLIVEKNEQELANAMRVLADIEEEFRQVLCDK</sequence>
<comment type="caution">
    <text evidence="1">The sequence shown here is derived from an EMBL/GenBank/DDBJ whole genome shotgun (WGS) entry which is preliminary data.</text>
</comment>